<dbReference type="KEGG" id="ote:Oter_1272"/>
<evidence type="ECO:0000313" key="3">
    <source>
        <dbReference type="EMBL" id="ACB74557.1"/>
    </source>
</evidence>
<feature type="region of interest" description="Disordered" evidence="1">
    <location>
        <begin position="255"/>
        <end position="279"/>
    </location>
</feature>
<feature type="transmembrane region" description="Helical" evidence="2">
    <location>
        <begin position="171"/>
        <end position="194"/>
    </location>
</feature>
<keyword evidence="4" id="KW-1185">Reference proteome</keyword>
<keyword evidence="2" id="KW-0472">Membrane</keyword>
<protein>
    <submittedName>
        <fullName evidence="3">DoxX</fullName>
    </submittedName>
</protein>
<evidence type="ECO:0000313" key="4">
    <source>
        <dbReference type="Proteomes" id="UP000007013"/>
    </source>
</evidence>
<keyword evidence="2" id="KW-0812">Transmembrane</keyword>
<organism evidence="3 4">
    <name type="scientific">Opitutus terrae (strain DSM 11246 / JCM 15787 / PB90-1)</name>
    <dbReference type="NCBI Taxonomy" id="452637"/>
    <lineage>
        <taxon>Bacteria</taxon>
        <taxon>Pseudomonadati</taxon>
        <taxon>Verrucomicrobiota</taxon>
        <taxon>Opitutia</taxon>
        <taxon>Opitutales</taxon>
        <taxon>Opitutaceae</taxon>
        <taxon>Opitutus</taxon>
    </lineage>
</organism>
<feature type="transmembrane region" description="Helical" evidence="2">
    <location>
        <begin position="201"/>
        <end position="220"/>
    </location>
</feature>
<evidence type="ECO:0000256" key="2">
    <source>
        <dbReference type="SAM" id="Phobius"/>
    </source>
</evidence>
<feature type="transmembrane region" description="Helical" evidence="2">
    <location>
        <begin position="109"/>
        <end position="126"/>
    </location>
</feature>
<dbReference type="RefSeq" id="WP_012374095.1">
    <property type="nucleotide sequence ID" value="NC_010571.1"/>
</dbReference>
<keyword evidence="2" id="KW-1133">Transmembrane helix</keyword>
<name>B1ZR67_OPITP</name>
<dbReference type="OrthoDB" id="115164at2"/>
<feature type="transmembrane region" description="Helical" evidence="2">
    <location>
        <begin position="12"/>
        <end position="31"/>
    </location>
</feature>
<proteinExistence type="predicted"/>
<dbReference type="eggNOG" id="COG4270">
    <property type="taxonomic scope" value="Bacteria"/>
</dbReference>
<gene>
    <name evidence="3" type="ordered locus">Oter_1272</name>
</gene>
<dbReference type="EMBL" id="CP001032">
    <property type="protein sequence ID" value="ACB74557.1"/>
    <property type="molecule type" value="Genomic_DNA"/>
</dbReference>
<accession>B1ZR67</accession>
<sequence>MFSSPSSRLAAIGRAFFAAAIVFFGVQHLLYGEFVTRLLPPWPAWVPARAWWAYAIGVALLFAGVALLLPKFARRTALALGAVTFLSALLLALPPAARNLSVGLEWTKAGKALVFGGGAWLLAAMVPGEFARPGDAKLAAVGRGCFSGFMILCGIQHFLWARFVVALVPQWIPGAMAWTYFAGVALIAGGVGLLVPRTARLAAALSALMIFTWVIVLHLPRALANLHDANEATAVFEALAFSGLALLLALPRSAREPSPTASIRPDGLAYSDASTPPST</sequence>
<dbReference type="HOGENOM" id="CLU_996919_0_0_0"/>
<dbReference type="PANTHER" id="PTHR36974">
    <property type="entry name" value="MEMBRANE PROTEIN-RELATED"/>
    <property type="match status" value="1"/>
</dbReference>
<feature type="transmembrane region" description="Helical" evidence="2">
    <location>
        <begin position="138"/>
        <end position="159"/>
    </location>
</feature>
<reference evidence="3 4" key="1">
    <citation type="journal article" date="2011" name="J. Bacteriol.">
        <title>Genome sequence of the verrucomicrobium Opitutus terrae PB90-1, an abundant inhabitant of rice paddy soil ecosystems.</title>
        <authorList>
            <person name="van Passel M.W."/>
            <person name="Kant R."/>
            <person name="Palva A."/>
            <person name="Copeland A."/>
            <person name="Lucas S."/>
            <person name="Lapidus A."/>
            <person name="Glavina del Rio T."/>
            <person name="Pitluck S."/>
            <person name="Goltsman E."/>
            <person name="Clum A."/>
            <person name="Sun H."/>
            <person name="Schmutz J."/>
            <person name="Larimer F.W."/>
            <person name="Land M.L."/>
            <person name="Hauser L."/>
            <person name="Kyrpides N."/>
            <person name="Mikhailova N."/>
            <person name="Richardson P.P."/>
            <person name="Janssen P.H."/>
            <person name="de Vos W.M."/>
            <person name="Smidt H."/>
        </authorList>
    </citation>
    <scope>NUCLEOTIDE SEQUENCE [LARGE SCALE GENOMIC DNA]</scope>
    <source>
        <strain evidence="4">DSM 11246 / JCM 15787 / PB90-1</strain>
    </source>
</reference>
<dbReference type="PANTHER" id="PTHR36974:SF1">
    <property type="entry name" value="DOXX FAMILY MEMBRANE PROTEIN"/>
    <property type="match status" value="1"/>
</dbReference>
<dbReference type="Proteomes" id="UP000007013">
    <property type="component" value="Chromosome"/>
</dbReference>
<feature type="transmembrane region" description="Helical" evidence="2">
    <location>
        <begin position="51"/>
        <end position="69"/>
    </location>
</feature>
<dbReference type="AlphaFoldDB" id="B1ZR67"/>
<feature type="transmembrane region" description="Helical" evidence="2">
    <location>
        <begin position="232"/>
        <end position="250"/>
    </location>
</feature>
<evidence type="ECO:0000256" key="1">
    <source>
        <dbReference type="SAM" id="MobiDB-lite"/>
    </source>
</evidence>
<feature type="transmembrane region" description="Helical" evidence="2">
    <location>
        <begin position="76"/>
        <end position="97"/>
    </location>
</feature>